<dbReference type="PROSITE" id="PS51257">
    <property type="entry name" value="PROKAR_LIPOPROTEIN"/>
    <property type="match status" value="1"/>
</dbReference>
<keyword evidence="2" id="KW-1185">Reference proteome</keyword>
<proteinExistence type="predicted"/>
<reference evidence="1" key="1">
    <citation type="submission" date="2023-06" db="EMBL/GenBank/DDBJ databases">
        <title>Identification and characterization of horizontal gene transfer across gut microbiota members of farm animals based on homology search.</title>
        <authorList>
            <person name="Schwarzerova J."/>
            <person name="Nykrynova M."/>
            <person name="Jureckova K."/>
            <person name="Cejkova D."/>
            <person name="Rychlik I."/>
        </authorList>
    </citation>
    <scope>NUCLEOTIDE SEQUENCE</scope>
    <source>
        <strain evidence="1">105_WCHN</strain>
    </source>
</reference>
<name>A0ABT7VM85_9LACO</name>
<protein>
    <recommendedName>
        <fullName evidence="3">Type II secretion system protein</fullName>
    </recommendedName>
</protein>
<dbReference type="EMBL" id="JAUDEO010000020">
    <property type="protein sequence ID" value="MDM8333845.1"/>
    <property type="molecule type" value="Genomic_DNA"/>
</dbReference>
<evidence type="ECO:0000313" key="2">
    <source>
        <dbReference type="Proteomes" id="UP001529423"/>
    </source>
</evidence>
<sequence>MLKKSRGFVLADSLLALAIISLGVFSLASCQTVLNYQQRRHDQQLTAARLAKEASDGYRIHHQDTVVERLGYHATASGGRVVVDYRGKAILRVGK</sequence>
<reference evidence="1" key="2">
    <citation type="submission" date="2023-06" db="EMBL/GenBank/DDBJ databases">
        <authorList>
            <person name="Zeman M."/>
            <person name="Kubasova T."/>
            <person name="Jahodarova E."/>
            <person name="Nykrynova M."/>
            <person name="Rychlik I."/>
        </authorList>
    </citation>
    <scope>NUCLEOTIDE SEQUENCE</scope>
    <source>
        <strain evidence="1">105_WCHN</strain>
    </source>
</reference>
<dbReference type="RefSeq" id="WP_289559951.1">
    <property type="nucleotide sequence ID" value="NZ_JAUDEO010000020.1"/>
</dbReference>
<comment type="caution">
    <text evidence="1">The sequence shown here is derived from an EMBL/GenBank/DDBJ whole genome shotgun (WGS) entry which is preliminary data.</text>
</comment>
<evidence type="ECO:0000313" key="1">
    <source>
        <dbReference type="EMBL" id="MDM8333845.1"/>
    </source>
</evidence>
<evidence type="ECO:0008006" key="3">
    <source>
        <dbReference type="Google" id="ProtNLM"/>
    </source>
</evidence>
<accession>A0ABT7VM85</accession>
<dbReference type="Proteomes" id="UP001529423">
    <property type="component" value="Unassembled WGS sequence"/>
</dbReference>
<organism evidence="1 2">
    <name type="scientific">Limosilactobacillus panis</name>
    <dbReference type="NCBI Taxonomy" id="47493"/>
    <lineage>
        <taxon>Bacteria</taxon>
        <taxon>Bacillati</taxon>
        <taxon>Bacillota</taxon>
        <taxon>Bacilli</taxon>
        <taxon>Lactobacillales</taxon>
        <taxon>Lactobacillaceae</taxon>
        <taxon>Limosilactobacillus</taxon>
    </lineage>
</organism>
<gene>
    <name evidence="1" type="ORF">QUW46_04580</name>
</gene>